<evidence type="ECO:0008006" key="4">
    <source>
        <dbReference type="Google" id="ProtNLM"/>
    </source>
</evidence>
<dbReference type="EMBL" id="CP050861">
    <property type="protein sequence ID" value="UTD16108.1"/>
    <property type="molecule type" value="Genomic_DNA"/>
</dbReference>
<keyword evidence="1" id="KW-0732">Signal</keyword>
<feature type="chain" id="PRO_5041970619" description="Outer membrane protein beta-barrel domain-containing protein" evidence="1">
    <location>
        <begin position="20"/>
        <end position="168"/>
    </location>
</feature>
<protein>
    <recommendedName>
        <fullName evidence="4">Outer membrane protein beta-barrel domain-containing protein</fullName>
    </recommendedName>
</protein>
<evidence type="ECO:0000313" key="3">
    <source>
        <dbReference type="Proteomes" id="UP001056837"/>
    </source>
</evidence>
<reference evidence="2" key="1">
    <citation type="submission" date="2020-04" db="EMBL/GenBank/DDBJ databases">
        <title>Tenacibaculum mesophilum bac2.</title>
        <authorList>
            <person name="Li M."/>
        </authorList>
    </citation>
    <scope>NUCLEOTIDE SEQUENCE</scope>
    <source>
        <strain evidence="2">Bac2</strain>
    </source>
</reference>
<sequence length="168" mass="18113">MNKIILLVIAITSFSVANAQVGEGTNWLKLGIHGGAPVGDASDVSSFVLGVDLKYQFLNAESFAIGASTGYTHYFGKEEGIIEFSDSGLIPVAGLFRFYPTKNLFLGTDLGYAFFTEGSETGGFYYRPEIGYHNDEWNIFGYYQGVSSDGISPSSVGVGINYNIIQGK</sequence>
<dbReference type="AlphaFoldDB" id="A0AAE9SH16"/>
<organism evidence="2 3">
    <name type="scientific">Tenacibaculum mesophilum</name>
    <dbReference type="NCBI Taxonomy" id="104268"/>
    <lineage>
        <taxon>Bacteria</taxon>
        <taxon>Pseudomonadati</taxon>
        <taxon>Bacteroidota</taxon>
        <taxon>Flavobacteriia</taxon>
        <taxon>Flavobacteriales</taxon>
        <taxon>Flavobacteriaceae</taxon>
        <taxon>Tenacibaculum</taxon>
    </lineage>
</organism>
<proteinExistence type="predicted"/>
<dbReference type="Proteomes" id="UP001056837">
    <property type="component" value="Chromosome"/>
</dbReference>
<evidence type="ECO:0000313" key="2">
    <source>
        <dbReference type="EMBL" id="UTD16108.1"/>
    </source>
</evidence>
<feature type="signal peptide" evidence="1">
    <location>
        <begin position="1"/>
        <end position="19"/>
    </location>
</feature>
<evidence type="ECO:0000256" key="1">
    <source>
        <dbReference type="SAM" id="SignalP"/>
    </source>
</evidence>
<gene>
    <name evidence="2" type="ORF">HER15_11760</name>
</gene>
<accession>A0AAE9SH16</accession>
<dbReference type="RefSeq" id="WP_253679538.1">
    <property type="nucleotide sequence ID" value="NZ_CP050861.1"/>
</dbReference>
<name>A0AAE9SH16_9FLAO</name>